<keyword evidence="2" id="KW-1185">Reference proteome</keyword>
<evidence type="ECO:0000313" key="1">
    <source>
        <dbReference type="EMBL" id="SCB94327.1"/>
    </source>
</evidence>
<dbReference type="AlphaFoldDB" id="A0A1C4AIG1"/>
<dbReference type="OrthoDB" id="6576798at2"/>
<dbReference type="Proteomes" id="UP000199698">
    <property type="component" value="Unassembled WGS sequence"/>
</dbReference>
<accession>A0A1C4AIG1</accession>
<evidence type="ECO:0000313" key="2">
    <source>
        <dbReference type="Proteomes" id="UP000199698"/>
    </source>
</evidence>
<proteinExistence type="predicted"/>
<dbReference type="EMBL" id="FMBA01000011">
    <property type="protein sequence ID" value="SCB94327.1"/>
    <property type="molecule type" value="Genomic_DNA"/>
</dbReference>
<evidence type="ECO:0008006" key="3">
    <source>
        <dbReference type="Google" id="ProtNLM"/>
    </source>
</evidence>
<reference evidence="2" key="1">
    <citation type="submission" date="2016-08" db="EMBL/GenBank/DDBJ databases">
        <authorList>
            <person name="Varghese N."/>
            <person name="Submissions Spin"/>
        </authorList>
    </citation>
    <scope>NUCLEOTIDE SEQUENCE [LARGE SCALE GENOMIC DNA]</scope>
    <source>
        <strain evidence="2">R-53144</strain>
    </source>
</reference>
<dbReference type="RefSeq" id="WP_091121739.1">
    <property type="nucleotide sequence ID" value="NZ_FMBA01000011.1"/>
</dbReference>
<dbReference type="STRING" id="1798183.GA0061080_101129"/>
<name>A0A1C4AIG1_9GAMM</name>
<dbReference type="PROSITE" id="PS51257">
    <property type="entry name" value="PROKAR_LIPOPROTEIN"/>
    <property type="match status" value="1"/>
</dbReference>
<protein>
    <recommendedName>
        <fullName evidence="3">Lipoprotein</fullName>
    </recommendedName>
</protein>
<gene>
    <name evidence="1" type="ORF">GA0061080_101129</name>
</gene>
<sequence>MEIKKYSLSVMATIIALTLTGCDIKPQQKQSVTFNLTEQQWQNEIQQRFDTINGNGEPINCILLLKTNPPYYIFDRYKNSNEFKLLQRLTEAGLLTEQIDIYKNSQDKNVYIYNLTEEGKKHHRIWPNISQSGFCLGKVIVKSITQITPHNSYVEIKYQYIIDKLPPKLEPQNQLKTNTARFSYDEQTKQLYSEWGIGLIVNM</sequence>
<organism evidence="1 2">
    <name type="scientific">Gilliamella intestini</name>
    <dbReference type="NCBI Taxonomy" id="1798183"/>
    <lineage>
        <taxon>Bacteria</taxon>
        <taxon>Pseudomonadati</taxon>
        <taxon>Pseudomonadota</taxon>
        <taxon>Gammaproteobacteria</taxon>
        <taxon>Orbales</taxon>
        <taxon>Orbaceae</taxon>
        <taxon>Gilliamella</taxon>
    </lineage>
</organism>